<reference evidence="7" key="1">
    <citation type="journal article" date="2019" name="Sci. Rep.">
        <title>Draft genome of Tanacetum cinerariifolium, the natural source of mosquito coil.</title>
        <authorList>
            <person name="Yamashiro T."/>
            <person name="Shiraishi A."/>
            <person name="Satake H."/>
            <person name="Nakayama K."/>
        </authorList>
    </citation>
    <scope>NUCLEOTIDE SEQUENCE</scope>
</reference>
<name>A0A6L2LJ20_TANCI</name>
<comment type="similarity">
    <text evidence="2">Belongs to the ORC6 family.</text>
</comment>
<keyword evidence="3" id="KW-0235">DNA replication</keyword>
<accession>A0A6L2LJ20</accession>
<evidence type="ECO:0000256" key="3">
    <source>
        <dbReference type="ARBA" id="ARBA00022705"/>
    </source>
</evidence>
<gene>
    <name evidence="7" type="ORF">Tci_032192</name>
</gene>
<dbReference type="Pfam" id="PF05460">
    <property type="entry name" value="ORC6"/>
    <property type="match status" value="1"/>
</dbReference>
<organism evidence="7">
    <name type="scientific">Tanacetum cinerariifolium</name>
    <name type="common">Dalmatian daisy</name>
    <name type="synonym">Chrysanthemum cinerariifolium</name>
    <dbReference type="NCBI Taxonomy" id="118510"/>
    <lineage>
        <taxon>Eukaryota</taxon>
        <taxon>Viridiplantae</taxon>
        <taxon>Streptophyta</taxon>
        <taxon>Embryophyta</taxon>
        <taxon>Tracheophyta</taxon>
        <taxon>Spermatophyta</taxon>
        <taxon>Magnoliopsida</taxon>
        <taxon>eudicotyledons</taxon>
        <taxon>Gunneridae</taxon>
        <taxon>Pentapetalae</taxon>
        <taxon>asterids</taxon>
        <taxon>campanulids</taxon>
        <taxon>Asterales</taxon>
        <taxon>Asteraceae</taxon>
        <taxon>Asteroideae</taxon>
        <taxon>Anthemideae</taxon>
        <taxon>Anthemidinae</taxon>
        <taxon>Tanacetum</taxon>
    </lineage>
</organism>
<dbReference type="InterPro" id="IPR020529">
    <property type="entry name" value="ORC6_met/pln"/>
</dbReference>
<protein>
    <submittedName>
        <fullName evidence="7">Origin of replication complex subunit 6</fullName>
    </submittedName>
</protein>
<feature type="domain" description="ORC6 first cyclin-like" evidence="6">
    <location>
        <begin position="3"/>
        <end position="70"/>
    </location>
</feature>
<dbReference type="AlphaFoldDB" id="A0A6L2LJ20"/>
<evidence type="ECO:0000256" key="2">
    <source>
        <dbReference type="ARBA" id="ARBA00010840"/>
    </source>
</evidence>
<evidence type="ECO:0000256" key="4">
    <source>
        <dbReference type="ARBA" id="ARBA00023125"/>
    </source>
</evidence>
<dbReference type="PANTHER" id="PTHR13394:SF0">
    <property type="entry name" value="ORIGIN RECOGNITION COMPLEX SUBUNIT 6"/>
    <property type="match status" value="1"/>
</dbReference>
<dbReference type="GO" id="GO:0005664">
    <property type="term" value="C:nuclear origin of replication recognition complex"/>
    <property type="evidence" value="ECO:0007669"/>
    <property type="project" value="InterPro"/>
</dbReference>
<evidence type="ECO:0000259" key="6">
    <source>
        <dbReference type="Pfam" id="PF05460"/>
    </source>
</evidence>
<evidence type="ECO:0000256" key="5">
    <source>
        <dbReference type="ARBA" id="ARBA00023242"/>
    </source>
</evidence>
<keyword evidence="4" id="KW-0238">DNA-binding</keyword>
<dbReference type="PANTHER" id="PTHR13394">
    <property type="entry name" value="ORIGIN RECOGNITION COMPLEX SUBUNIT 6"/>
    <property type="match status" value="1"/>
</dbReference>
<dbReference type="InterPro" id="IPR008721">
    <property type="entry name" value="ORC6_cyclin_first"/>
</dbReference>
<dbReference type="GO" id="GO:0003677">
    <property type="term" value="F:DNA binding"/>
    <property type="evidence" value="ECO:0007669"/>
    <property type="project" value="UniProtKB-KW"/>
</dbReference>
<proteinExistence type="inferred from homology"/>
<comment type="caution">
    <text evidence="7">The sequence shown here is derived from an EMBL/GenBank/DDBJ whole genome shotgun (WGS) entry which is preliminary data.</text>
</comment>
<evidence type="ECO:0000313" key="7">
    <source>
        <dbReference type="EMBL" id="GEU60214.1"/>
    </source>
</evidence>
<comment type="subcellular location">
    <subcellularLocation>
        <location evidence="1">Nucleus</location>
    </subcellularLocation>
</comment>
<dbReference type="EMBL" id="BKCJ010004300">
    <property type="protein sequence ID" value="GEU60214.1"/>
    <property type="molecule type" value="Genomic_DNA"/>
</dbReference>
<evidence type="ECO:0000256" key="1">
    <source>
        <dbReference type="ARBA" id="ARBA00004123"/>
    </source>
</evidence>
<sequence>MDLSELASKLGLTEPKHIVRKAAELRRMSDLQFDSSNAGIGEICKAVICLEIAANMKQALFDRQTAIRYTCYLLKSHSKIVDIEKVAVSSSI</sequence>
<dbReference type="GO" id="GO:0006270">
    <property type="term" value="P:DNA replication initiation"/>
    <property type="evidence" value="ECO:0007669"/>
    <property type="project" value="TreeGrafter"/>
</dbReference>
<keyword evidence="5" id="KW-0539">Nucleus</keyword>